<evidence type="ECO:0000313" key="3">
    <source>
        <dbReference type="Proteomes" id="UP001054252"/>
    </source>
</evidence>
<accession>A0AAV5L1L1</accession>
<keyword evidence="3" id="KW-1185">Reference proteome</keyword>
<keyword evidence="1" id="KW-0812">Transmembrane</keyword>
<evidence type="ECO:0000313" key="2">
    <source>
        <dbReference type="EMBL" id="GKV31133.1"/>
    </source>
</evidence>
<reference evidence="2 3" key="1">
    <citation type="journal article" date="2021" name="Commun. Biol.">
        <title>The genome of Shorea leprosula (Dipterocarpaceae) highlights the ecological relevance of drought in aseasonal tropical rainforests.</title>
        <authorList>
            <person name="Ng K.K.S."/>
            <person name="Kobayashi M.J."/>
            <person name="Fawcett J.A."/>
            <person name="Hatakeyama M."/>
            <person name="Paape T."/>
            <person name="Ng C.H."/>
            <person name="Ang C.C."/>
            <person name="Tnah L.H."/>
            <person name="Lee C.T."/>
            <person name="Nishiyama T."/>
            <person name="Sese J."/>
            <person name="O'Brien M.J."/>
            <person name="Copetti D."/>
            <person name="Mohd Noor M.I."/>
            <person name="Ong R.C."/>
            <person name="Putra M."/>
            <person name="Sireger I.Z."/>
            <person name="Indrioko S."/>
            <person name="Kosugi Y."/>
            <person name="Izuno A."/>
            <person name="Isagi Y."/>
            <person name="Lee S.L."/>
            <person name="Shimizu K.K."/>
        </authorList>
    </citation>
    <scope>NUCLEOTIDE SEQUENCE [LARGE SCALE GENOMIC DNA]</scope>
    <source>
        <strain evidence="2">214</strain>
    </source>
</reference>
<keyword evidence="1" id="KW-1133">Transmembrane helix</keyword>
<evidence type="ECO:0000256" key="1">
    <source>
        <dbReference type="SAM" id="Phobius"/>
    </source>
</evidence>
<protein>
    <submittedName>
        <fullName evidence="2">Uncharacterized protein</fullName>
    </submittedName>
</protein>
<proteinExistence type="predicted"/>
<name>A0AAV5L1L1_9ROSI</name>
<dbReference type="AlphaFoldDB" id="A0AAV5L1L1"/>
<keyword evidence="1" id="KW-0472">Membrane</keyword>
<sequence>MVLSLEGQLKLGLVVALKPLFIHEVAVVWQPGGGVFLGLLDAILWLIF</sequence>
<feature type="transmembrane region" description="Helical" evidence="1">
    <location>
        <begin position="20"/>
        <end position="47"/>
    </location>
</feature>
<dbReference type="EMBL" id="BPVZ01000090">
    <property type="protein sequence ID" value="GKV31133.1"/>
    <property type="molecule type" value="Genomic_DNA"/>
</dbReference>
<dbReference type="Proteomes" id="UP001054252">
    <property type="component" value="Unassembled WGS sequence"/>
</dbReference>
<gene>
    <name evidence="2" type="ORF">SLEP1_g39868</name>
</gene>
<comment type="caution">
    <text evidence="2">The sequence shown here is derived from an EMBL/GenBank/DDBJ whole genome shotgun (WGS) entry which is preliminary data.</text>
</comment>
<organism evidence="2 3">
    <name type="scientific">Rubroshorea leprosula</name>
    <dbReference type="NCBI Taxonomy" id="152421"/>
    <lineage>
        <taxon>Eukaryota</taxon>
        <taxon>Viridiplantae</taxon>
        <taxon>Streptophyta</taxon>
        <taxon>Embryophyta</taxon>
        <taxon>Tracheophyta</taxon>
        <taxon>Spermatophyta</taxon>
        <taxon>Magnoliopsida</taxon>
        <taxon>eudicotyledons</taxon>
        <taxon>Gunneridae</taxon>
        <taxon>Pentapetalae</taxon>
        <taxon>rosids</taxon>
        <taxon>malvids</taxon>
        <taxon>Malvales</taxon>
        <taxon>Dipterocarpaceae</taxon>
        <taxon>Rubroshorea</taxon>
    </lineage>
</organism>